<gene>
    <name evidence="1" type="ORF">bsdcttw_44530</name>
</gene>
<dbReference type="KEGG" id="acht:bsdcttw_44530"/>
<evidence type="ECO:0000313" key="2">
    <source>
        <dbReference type="Proteomes" id="UP000515703"/>
    </source>
</evidence>
<accession>A0A7M3S9Z5</accession>
<reference evidence="1 2" key="1">
    <citation type="submission" date="2020-08" db="EMBL/GenBank/DDBJ databases">
        <title>Draft genome sequencing of an Anaerocolumna strain isolated from anoxic soil subjected to BSD treatment.</title>
        <authorList>
            <person name="Uek A."/>
            <person name="Tonouchi A."/>
        </authorList>
    </citation>
    <scope>NUCLEOTIDE SEQUENCE [LARGE SCALE GENOMIC DNA]</scope>
    <source>
        <strain evidence="1 2">CTTW</strain>
    </source>
</reference>
<reference evidence="1 2" key="2">
    <citation type="submission" date="2020-08" db="EMBL/GenBank/DDBJ databases">
        <authorList>
            <person name="Ueki A."/>
            <person name="Tonouchi A."/>
        </authorList>
    </citation>
    <scope>NUCLEOTIDE SEQUENCE [LARGE SCALE GENOMIC DNA]</scope>
    <source>
        <strain evidence="1 2">CTTW</strain>
    </source>
</reference>
<dbReference type="EMBL" id="AP023368">
    <property type="protein sequence ID" value="BCK01413.1"/>
    <property type="molecule type" value="Genomic_DNA"/>
</dbReference>
<proteinExistence type="predicted"/>
<evidence type="ECO:0008006" key="3">
    <source>
        <dbReference type="Google" id="ProtNLM"/>
    </source>
</evidence>
<dbReference type="RefSeq" id="WP_185256980.1">
    <property type="nucleotide sequence ID" value="NZ_AP023368.1"/>
</dbReference>
<organism evidence="1 2">
    <name type="scientific">Anaerocolumna chitinilytica</name>
    <dbReference type="NCBI Taxonomy" id="1727145"/>
    <lineage>
        <taxon>Bacteria</taxon>
        <taxon>Bacillati</taxon>
        <taxon>Bacillota</taxon>
        <taxon>Clostridia</taxon>
        <taxon>Lachnospirales</taxon>
        <taxon>Lachnospiraceae</taxon>
        <taxon>Anaerocolumna</taxon>
    </lineage>
</organism>
<keyword evidence="2" id="KW-1185">Reference proteome</keyword>
<sequence>MSDMDFSLEGLTDLSADLTKAIRLYPNMAEERIRKIANNLKKDVIDEEKKAIKNDDTRTKNKLTSSSGFSVGKVRGYNENMEVDFSAKSKIFHLVENGHEQTTKDGKRIGWVQGNYVVKKMRIKYAEYVMPFEMDQLLKDITKACDL</sequence>
<dbReference type="AlphaFoldDB" id="A0A7M3S9Z5"/>
<protein>
    <recommendedName>
        <fullName evidence="3">HK97 gp10 family phage protein</fullName>
    </recommendedName>
</protein>
<evidence type="ECO:0000313" key="1">
    <source>
        <dbReference type="EMBL" id="BCK01413.1"/>
    </source>
</evidence>
<name>A0A7M3S9Z5_9FIRM</name>
<dbReference type="Proteomes" id="UP000515703">
    <property type="component" value="Chromosome"/>
</dbReference>